<proteinExistence type="predicted"/>
<reference evidence="2 3" key="1">
    <citation type="journal article" date="2016" name="BMC Genomics">
        <title>Genome sequencing and secondary metabolism of the postharvest pathogen Penicillium griseofulvum.</title>
        <authorList>
            <person name="Banani H."/>
            <person name="Marcet-Houben M."/>
            <person name="Ballester A.R."/>
            <person name="Abbruscato P."/>
            <person name="Gonzalez-Candelas L."/>
            <person name="Gabaldon T."/>
            <person name="Spadaro D."/>
        </authorList>
    </citation>
    <scope>NUCLEOTIDE SEQUENCE [LARGE SCALE GENOMIC DNA]</scope>
    <source>
        <strain evidence="2 3">PG3</strain>
    </source>
</reference>
<evidence type="ECO:0000313" key="3">
    <source>
        <dbReference type="Proteomes" id="UP000070168"/>
    </source>
</evidence>
<evidence type="ECO:0000313" key="2">
    <source>
        <dbReference type="EMBL" id="KXG53642.1"/>
    </source>
</evidence>
<dbReference type="InterPro" id="IPR018846">
    <property type="entry name" value="Beta-prop_RSE1/DDB1/CPSF1_1st"/>
</dbReference>
<evidence type="ECO:0000259" key="1">
    <source>
        <dbReference type="Pfam" id="PF10433"/>
    </source>
</evidence>
<dbReference type="OMA" id="ARDHPRC"/>
<dbReference type="GeneID" id="63703705"/>
<dbReference type="Pfam" id="PF10433">
    <property type="entry name" value="Beta-prop_RSE1_1st"/>
    <property type="match status" value="1"/>
</dbReference>
<accession>A0A135LXD9</accession>
<organism evidence="2 3">
    <name type="scientific">Penicillium patulum</name>
    <name type="common">Penicillium griseofulvum</name>
    <dbReference type="NCBI Taxonomy" id="5078"/>
    <lineage>
        <taxon>Eukaryota</taxon>
        <taxon>Fungi</taxon>
        <taxon>Dikarya</taxon>
        <taxon>Ascomycota</taxon>
        <taxon>Pezizomycotina</taxon>
        <taxon>Eurotiomycetes</taxon>
        <taxon>Eurotiomycetidae</taxon>
        <taxon>Eurotiales</taxon>
        <taxon>Aspergillaceae</taxon>
        <taxon>Penicillium</taxon>
    </lineage>
</organism>
<protein>
    <recommendedName>
        <fullName evidence="1">RSE1/DDB1/CPSF1 first beta-propeller domain-containing protein</fullName>
    </recommendedName>
</protein>
<name>A0A135LXD9_PENPA</name>
<gene>
    <name evidence="2" type="ORF">PGRI_006920</name>
</gene>
<dbReference type="InterPro" id="IPR015943">
    <property type="entry name" value="WD40/YVTN_repeat-like_dom_sf"/>
</dbReference>
<dbReference type="Gene3D" id="2.130.10.10">
    <property type="entry name" value="YVTN repeat-like/Quinoprotein amine dehydrogenase"/>
    <property type="match status" value="2"/>
</dbReference>
<dbReference type="EMBL" id="LHQR01000014">
    <property type="protein sequence ID" value="KXG53642.1"/>
    <property type="molecule type" value="Genomic_DNA"/>
</dbReference>
<dbReference type="RefSeq" id="XP_040652177.1">
    <property type="nucleotide sequence ID" value="XM_040788405.1"/>
</dbReference>
<dbReference type="InterPro" id="IPR050358">
    <property type="entry name" value="RSE1/DDB1/CFT1"/>
</dbReference>
<feature type="domain" description="RSE1/DDB1/CPSF1 first beta-propeller" evidence="1">
    <location>
        <begin position="26"/>
        <end position="409"/>
    </location>
</feature>
<dbReference type="GO" id="GO:0006397">
    <property type="term" value="P:mRNA processing"/>
    <property type="evidence" value="ECO:0007669"/>
    <property type="project" value="UniProtKB-KW"/>
</dbReference>
<dbReference type="STRING" id="5078.A0A135LXD9"/>
<comment type="caution">
    <text evidence="2">The sequence shown here is derived from an EMBL/GenBank/DDBJ whole genome shotgun (WGS) entry which is preliminary data.</text>
</comment>
<sequence length="1269" mass="140851">MAEQPIPRSTRLVGLLTQPLIPSPIINWILPARLRDKHHNDVVFIGERRIQIKEALPSGHLQDVVETSDLEGSLIGAKVINVSTQLPWETQAPSLAHPFDTNNLPPQILFLATDSNELLFMYCSEVGDGPVVSYTRPLPRDINIADKYGRHIAVDPKSRAVAVSASRDFFGVLWLKSPGELQMQMIEGKLNPLSSESFFKVDGDILFMEFLYPKDNNDKRIILLLIVHKHNTTRSMVFEWDGASVHNRMDPKRTSTSLPQQNQLPSMVIPLAKESSYLLVTTNSMAMYTPNCSSRPMRYPPILPDAESSEAGLWTRWARPSRNWMYSQRYDGIFLCQEKGWIYYLEFGNDGELETQTSLGQLHCDVDTAFDILDMGHEGGDFILAAGSQGDGGLFVQEARDHPRCVQRFINWAPVPDAAVIKADRPFVHRQEMDYAHDRLFVCSTSASGNGAITELRYGVEAQIGVAATLGGFSSIRGMWAVSLGSKDSIYLVASDPISSLLLYTTPDMRDGITALQDDTDLDVQQTLAMDCTPSGVIVRVTEKAVHFFVPNDVSLSNCVHHDPSVFVTSAIVDGPSSTIIMTTTTEQGNFLHLLRIVTTGGLVSLSNHEPPYPLEKEPICISYQDWGQVGFIFLGTGDGTVLSFEVHESGGIRQHADTRISIDTEEDVSKTIESLAVIRTLSDGRMHPFLFCGLRSGILVPFEIDTEGVNFCGDVQFGFKYAFSSGLKQRAPRHFGETSINLRSHDTFALFTCGDDFWRVAYAPGGNDCDYFLSRVWITDQNCPAYFPTRLNGFDLVDIRDQESGVVTTYMFCFADGQLLVCSLDQEEKAVPRRIDIPGNPSKLTYSHHLRSLIVSYSVVQNENQAKPLDLSRTACVEFVDPDTQLPVVPNDIDMVAQGLLPWRPHGVSGEKITCIVDCLPHKDGNAYHLIAIGTSISLPHQPNSRQGRLMLLQASRDVNSPGQITCIDKHTQWFKDPVYAVAAYYDSVIVVSGKMFFTVTSRNSRTKWNRNITARLPSPAVEITVRGTMIYVTTSRHSVLTYNIVNGDIVASGSDPIARDGLSHTLMPGYGMPGLELPGFGLESDLLFVSTRGGATRVLPSIHQPGDLVPCATADLPVSLIKLKQGSKCPSRLRAHTTFYGFGINGSVYRLLPLDASEWRLLQLLVNICFRDNVICPSLSNRHRYLHAISQVEKSMHIDGNILVRLVSHDSKHLARVLGACNSNQFRDLTPETVGMLFKAVEDVLGVHVNHTQALFTWLRNLLHVEL</sequence>
<keyword evidence="3" id="KW-1185">Reference proteome</keyword>
<dbReference type="Proteomes" id="UP000070168">
    <property type="component" value="Unassembled WGS sequence"/>
</dbReference>
<dbReference type="AlphaFoldDB" id="A0A135LXD9"/>
<dbReference type="OrthoDB" id="20774at2759"/>
<dbReference type="PANTHER" id="PTHR10644">
    <property type="entry name" value="DNA REPAIR/RNA PROCESSING CPSF FAMILY"/>
    <property type="match status" value="1"/>
</dbReference>